<dbReference type="AlphaFoldDB" id="G2Y689"/>
<evidence type="ECO:0000313" key="2">
    <source>
        <dbReference type="Proteomes" id="UP000008177"/>
    </source>
</evidence>
<name>G2Y689_BOTF4</name>
<gene>
    <name evidence="1" type="ORF">BofuT4_P111540.1</name>
</gene>
<dbReference type="Proteomes" id="UP000008177">
    <property type="component" value="Unplaced contigs"/>
</dbReference>
<dbReference type="EMBL" id="FQ790291">
    <property type="protein sequence ID" value="CCD48141.1"/>
    <property type="molecule type" value="Genomic_DNA"/>
</dbReference>
<dbReference type="HOGENOM" id="CLU_1864812_0_0_1"/>
<organism evidence="1 2">
    <name type="scientific">Botryotinia fuckeliana (strain T4)</name>
    <name type="common">Noble rot fungus</name>
    <name type="synonym">Botrytis cinerea</name>
    <dbReference type="NCBI Taxonomy" id="999810"/>
    <lineage>
        <taxon>Eukaryota</taxon>
        <taxon>Fungi</taxon>
        <taxon>Dikarya</taxon>
        <taxon>Ascomycota</taxon>
        <taxon>Pezizomycotina</taxon>
        <taxon>Leotiomycetes</taxon>
        <taxon>Helotiales</taxon>
        <taxon>Sclerotiniaceae</taxon>
        <taxon>Botrytis</taxon>
    </lineage>
</organism>
<sequence length="137" mass="15558">MEKFLLAFPTAIIFLYQTDPTQLYPPRYVHDNEDSKCFEALKSTIIAVSHIRLSVSQGALERAFRIGAQGYSVNQHNSTHGSTEGRAKEGSANGIWEQALERQGRQGRQGHASDFYLLGWESRKNKHNDPLFYIITM</sequence>
<evidence type="ECO:0000313" key="1">
    <source>
        <dbReference type="EMBL" id="CCD48141.1"/>
    </source>
</evidence>
<protein>
    <submittedName>
        <fullName evidence="1">Uncharacterized protein</fullName>
    </submittedName>
</protein>
<dbReference type="InParanoid" id="G2Y689"/>
<proteinExistence type="predicted"/>
<reference evidence="2" key="1">
    <citation type="journal article" date="2011" name="PLoS Genet.">
        <title>Genomic analysis of the necrotrophic fungal pathogens Sclerotinia sclerotiorum and Botrytis cinerea.</title>
        <authorList>
            <person name="Amselem J."/>
            <person name="Cuomo C.A."/>
            <person name="van Kan J.A."/>
            <person name="Viaud M."/>
            <person name="Benito E.P."/>
            <person name="Couloux A."/>
            <person name="Coutinho P.M."/>
            <person name="de Vries R.P."/>
            <person name="Dyer P.S."/>
            <person name="Fillinger S."/>
            <person name="Fournier E."/>
            <person name="Gout L."/>
            <person name="Hahn M."/>
            <person name="Kohn L."/>
            <person name="Lapalu N."/>
            <person name="Plummer K.M."/>
            <person name="Pradier J.M."/>
            <person name="Quevillon E."/>
            <person name="Sharon A."/>
            <person name="Simon A."/>
            <person name="ten Have A."/>
            <person name="Tudzynski B."/>
            <person name="Tudzynski P."/>
            <person name="Wincker P."/>
            <person name="Andrew M."/>
            <person name="Anthouard V."/>
            <person name="Beever R.E."/>
            <person name="Beffa R."/>
            <person name="Benoit I."/>
            <person name="Bouzid O."/>
            <person name="Brault B."/>
            <person name="Chen Z."/>
            <person name="Choquer M."/>
            <person name="Collemare J."/>
            <person name="Cotton P."/>
            <person name="Danchin E.G."/>
            <person name="Da Silva C."/>
            <person name="Gautier A."/>
            <person name="Giraud C."/>
            <person name="Giraud T."/>
            <person name="Gonzalez C."/>
            <person name="Grossetete S."/>
            <person name="Guldener U."/>
            <person name="Henrissat B."/>
            <person name="Howlett B.J."/>
            <person name="Kodira C."/>
            <person name="Kretschmer M."/>
            <person name="Lappartient A."/>
            <person name="Leroch M."/>
            <person name="Levis C."/>
            <person name="Mauceli E."/>
            <person name="Neuveglise C."/>
            <person name="Oeser B."/>
            <person name="Pearson M."/>
            <person name="Poulain J."/>
            <person name="Poussereau N."/>
            <person name="Quesneville H."/>
            <person name="Rascle C."/>
            <person name="Schumacher J."/>
            <person name="Segurens B."/>
            <person name="Sexton A."/>
            <person name="Silva E."/>
            <person name="Sirven C."/>
            <person name="Soanes D.M."/>
            <person name="Talbot N.J."/>
            <person name="Templeton M."/>
            <person name="Yandava C."/>
            <person name="Yarden O."/>
            <person name="Zeng Q."/>
            <person name="Rollins J.A."/>
            <person name="Lebrun M.H."/>
            <person name="Dickman M."/>
        </authorList>
    </citation>
    <scope>NUCLEOTIDE SEQUENCE [LARGE SCALE GENOMIC DNA]</scope>
    <source>
        <strain evidence="2">T4</strain>
    </source>
</reference>
<accession>G2Y689</accession>